<evidence type="ECO:0000256" key="1">
    <source>
        <dbReference type="ARBA" id="ARBA00004496"/>
    </source>
</evidence>
<comment type="subcellular location">
    <subcellularLocation>
        <location evidence="1">Cytoplasm</location>
    </subcellularLocation>
</comment>
<protein>
    <recommendedName>
        <fullName evidence="10">Dibenzothiophene monooxygenase</fullName>
        <ecNumber evidence="9">1.14.14.21</ecNumber>
    </recommendedName>
</protein>
<dbReference type="AlphaFoldDB" id="A0A919NZN6"/>
<dbReference type="InterPro" id="IPR009100">
    <property type="entry name" value="AcylCoA_DH/oxidase_NM_dom_sf"/>
</dbReference>
<dbReference type="GO" id="GO:0005737">
    <property type="term" value="C:cytoplasm"/>
    <property type="evidence" value="ECO:0007669"/>
    <property type="project" value="UniProtKB-SubCell"/>
</dbReference>
<evidence type="ECO:0000256" key="2">
    <source>
        <dbReference type="ARBA" id="ARBA00022630"/>
    </source>
</evidence>
<dbReference type="SUPFAM" id="SSF47203">
    <property type="entry name" value="Acyl-CoA dehydrogenase C-terminal domain-like"/>
    <property type="match status" value="1"/>
</dbReference>
<dbReference type="Gene3D" id="2.40.110.10">
    <property type="entry name" value="Butyryl-CoA Dehydrogenase, subunit A, domain 2"/>
    <property type="match status" value="1"/>
</dbReference>
<keyword evidence="17" id="KW-1185">Reference proteome</keyword>
<evidence type="ECO:0000256" key="4">
    <source>
        <dbReference type="ARBA" id="ARBA00022741"/>
    </source>
</evidence>
<evidence type="ECO:0000256" key="8">
    <source>
        <dbReference type="ARBA" id="ARBA00034317"/>
    </source>
</evidence>
<evidence type="ECO:0000259" key="14">
    <source>
        <dbReference type="Pfam" id="PF02770"/>
    </source>
</evidence>
<accession>A0A919NZN6</accession>
<gene>
    <name evidence="16" type="ORF">Cch01nite_02690</name>
</gene>
<keyword evidence="3" id="KW-0288">FMN</keyword>
<dbReference type="InterPro" id="IPR036250">
    <property type="entry name" value="AcylCo_DH-like_C"/>
</dbReference>
<dbReference type="InterPro" id="IPR046373">
    <property type="entry name" value="Acyl-CoA_Oxase/DH_mid-dom_sf"/>
</dbReference>
<evidence type="ECO:0000259" key="15">
    <source>
        <dbReference type="Pfam" id="PF08028"/>
    </source>
</evidence>
<evidence type="ECO:0000256" key="10">
    <source>
        <dbReference type="ARBA" id="ARBA00034345"/>
    </source>
</evidence>
<dbReference type="GO" id="GO:0050660">
    <property type="term" value="F:flavin adenine dinucleotide binding"/>
    <property type="evidence" value="ECO:0007669"/>
    <property type="project" value="InterPro"/>
</dbReference>
<dbReference type="Gene3D" id="1.10.540.10">
    <property type="entry name" value="Acyl-CoA dehydrogenase/oxidase, N-terminal domain"/>
    <property type="match status" value="1"/>
</dbReference>
<dbReference type="GO" id="GO:0008470">
    <property type="term" value="F:3-methylbutanoyl-CoA dehydrogenase activity"/>
    <property type="evidence" value="ECO:0007669"/>
    <property type="project" value="TreeGrafter"/>
</dbReference>
<evidence type="ECO:0000256" key="5">
    <source>
        <dbReference type="ARBA" id="ARBA00023002"/>
    </source>
</evidence>
<sequence>MTLTQPVEVAGRVSDAELLARYRPVFARIAQGTLEREASGRLALEESGWLRDAGYTAARVPRELGGDGASLRQLFLLTVELAAADSNLPHALRIHFRTTEDHWARRDEARAQQWLRRIADGAVVGTAVSERTGEFRKPATTLRREGGRLVLNGTKYYSTGALYADYLTVSAAREDGELVTAVVRADAPGVERIDDWAGFGQRGSASGTTVFVDAPVEGEDWVFPPPGGGAGRLAHLQLTHLATAAGIVRRATDEVAEFVRRRHRTYPHASAAVAADDPLVQQVVGRADAVAGTLRAIVLDAADALDRAADARYAVRTTPPAERSARALDEAAALEVEAELSAYRAQSVVLDLALRTVTDIFEVGGSSALDGSHHLDRHWRNIRTLASHNPVIYRERQLGDHLLNGTPPLLASAEDTATAG</sequence>
<organism evidence="16 17">
    <name type="scientific">Cellulomonas chitinilytica</name>
    <dbReference type="NCBI Taxonomy" id="398759"/>
    <lineage>
        <taxon>Bacteria</taxon>
        <taxon>Bacillati</taxon>
        <taxon>Actinomycetota</taxon>
        <taxon>Actinomycetes</taxon>
        <taxon>Micrococcales</taxon>
        <taxon>Cellulomonadaceae</taxon>
        <taxon>Cellulomonas</taxon>
    </lineage>
</organism>
<dbReference type="PANTHER" id="PTHR43884:SF12">
    <property type="entry name" value="ISOVALERYL-COA DEHYDROGENASE, MITOCHONDRIAL-RELATED"/>
    <property type="match status" value="1"/>
</dbReference>
<comment type="pathway">
    <text evidence="7">Sulfur metabolism; dibenzothiophene degradation.</text>
</comment>
<feature type="domain" description="Acyl-CoA dehydrogenase C-terminal" evidence="15">
    <location>
        <begin position="239"/>
        <end position="389"/>
    </location>
</feature>
<evidence type="ECO:0000256" key="3">
    <source>
        <dbReference type="ARBA" id="ARBA00022643"/>
    </source>
</evidence>
<keyword evidence="6" id="KW-0503">Monooxygenase</keyword>
<evidence type="ECO:0000256" key="13">
    <source>
        <dbReference type="ARBA" id="ARBA00049456"/>
    </source>
</evidence>
<evidence type="ECO:0000313" key="17">
    <source>
        <dbReference type="Proteomes" id="UP000632740"/>
    </source>
</evidence>
<reference evidence="16" key="1">
    <citation type="submission" date="2021-01" db="EMBL/GenBank/DDBJ databases">
        <title>Whole genome shotgun sequence of Cellulomonas chitinilytica NBRC 110799.</title>
        <authorList>
            <person name="Komaki H."/>
            <person name="Tamura T."/>
        </authorList>
    </citation>
    <scope>NUCLEOTIDE SEQUENCE</scope>
    <source>
        <strain evidence="16">NBRC 110799</strain>
    </source>
</reference>
<keyword evidence="4" id="KW-0547">Nucleotide-binding</keyword>
<comment type="catalytic activity">
    <reaction evidence="11">
        <text>dibenzothiophene + FMNH2 + O2 = dibenzothiophene 5-oxide + FMN + H2O + H(+)</text>
        <dbReference type="Rhea" id="RHEA:49076"/>
        <dbReference type="ChEBI" id="CHEBI:15377"/>
        <dbReference type="ChEBI" id="CHEBI:15378"/>
        <dbReference type="ChEBI" id="CHEBI:15379"/>
        <dbReference type="ChEBI" id="CHEBI:23681"/>
        <dbReference type="ChEBI" id="CHEBI:23683"/>
        <dbReference type="ChEBI" id="CHEBI:57618"/>
        <dbReference type="ChEBI" id="CHEBI:58210"/>
    </reaction>
</comment>
<dbReference type="InterPro" id="IPR013107">
    <property type="entry name" value="Acyl-CoA_DH_C"/>
</dbReference>
<keyword evidence="2" id="KW-0285">Flavoprotein</keyword>
<dbReference type="GO" id="GO:0004497">
    <property type="term" value="F:monooxygenase activity"/>
    <property type="evidence" value="ECO:0007669"/>
    <property type="project" value="UniProtKB-KW"/>
</dbReference>
<evidence type="ECO:0000313" key="16">
    <source>
        <dbReference type="EMBL" id="GIG19545.1"/>
    </source>
</evidence>
<evidence type="ECO:0000256" key="12">
    <source>
        <dbReference type="ARBA" id="ARBA00048445"/>
    </source>
</evidence>
<dbReference type="InterPro" id="IPR006091">
    <property type="entry name" value="Acyl-CoA_Oxase/DH_mid-dom"/>
</dbReference>
<dbReference type="Proteomes" id="UP000632740">
    <property type="component" value="Unassembled WGS sequence"/>
</dbReference>
<feature type="domain" description="Acyl-CoA oxidase/dehydrogenase middle" evidence="14">
    <location>
        <begin position="135"/>
        <end position="213"/>
    </location>
</feature>
<dbReference type="Pfam" id="PF02770">
    <property type="entry name" value="Acyl-CoA_dh_M"/>
    <property type="match status" value="1"/>
</dbReference>
<proteinExistence type="inferred from homology"/>
<dbReference type="GO" id="GO:0006552">
    <property type="term" value="P:L-leucine catabolic process"/>
    <property type="evidence" value="ECO:0007669"/>
    <property type="project" value="TreeGrafter"/>
</dbReference>
<evidence type="ECO:0000256" key="11">
    <source>
        <dbReference type="ARBA" id="ARBA00047859"/>
    </source>
</evidence>
<evidence type="ECO:0000256" key="6">
    <source>
        <dbReference type="ARBA" id="ARBA00023033"/>
    </source>
</evidence>
<evidence type="ECO:0000256" key="9">
    <source>
        <dbReference type="ARBA" id="ARBA00034328"/>
    </source>
</evidence>
<dbReference type="PANTHER" id="PTHR43884">
    <property type="entry name" value="ACYL-COA DEHYDROGENASE"/>
    <property type="match status" value="1"/>
</dbReference>
<dbReference type="EMBL" id="BONK01000001">
    <property type="protein sequence ID" value="GIG19545.1"/>
    <property type="molecule type" value="Genomic_DNA"/>
</dbReference>
<comment type="catalytic activity">
    <reaction evidence="12">
        <text>dibenzothiophene 5-oxide + FMNH2 + O2 = dibenzothiophene 5,5-dioxide + FMN + H2O + H(+)</text>
        <dbReference type="Rhea" id="RHEA:49080"/>
        <dbReference type="ChEBI" id="CHEBI:15377"/>
        <dbReference type="ChEBI" id="CHEBI:15378"/>
        <dbReference type="ChEBI" id="CHEBI:15379"/>
        <dbReference type="ChEBI" id="CHEBI:23683"/>
        <dbReference type="ChEBI" id="CHEBI:57618"/>
        <dbReference type="ChEBI" id="CHEBI:58210"/>
        <dbReference type="ChEBI" id="CHEBI:90356"/>
    </reaction>
</comment>
<dbReference type="EC" id="1.14.14.21" evidence="9"/>
<dbReference type="PIRSF" id="PIRSF016578">
    <property type="entry name" value="HsaA"/>
    <property type="match status" value="1"/>
</dbReference>
<dbReference type="Gene3D" id="1.20.140.10">
    <property type="entry name" value="Butyryl-CoA Dehydrogenase, subunit A, domain 3"/>
    <property type="match status" value="1"/>
</dbReference>
<dbReference type="InterPro" id="IPR037069">
    <property type="entry name" value="AcylCoA_DH/ox_N_sf"/>
</dbReference>
<comment type="similarity">
    <text evidence="8">Belongs to the DszC flavin monooxygenase family.</text>
</comment>
<comment type="catalytic activity">
    <reaction evidence="13">
        <text>dibenzothiophene + 2 FMNH2 + 2 O2 = dibenzothiophene 5,5-dioxide + 2 FMN + 2 H2O + 2 H(+)</text>
        <dbReference type="Rhea" id="RHEA:49072"/>
        <dbReference type="ChEBI" id="CHEBI:15377"/>
        <dbReference type="ChEBI" id="CHEBI:15378"/>
        <dbReference type="ChEBI" id="CHEBI:15379"/>
        <dbReference type="ChEBI" id="CHEBI:23681"/>
        <dbReference type="ChEBI" id="CHEBI:57618"/>
        <dbReference type="ChEBI" id="CHEBI:58210"/>
        <dbReference type="ChEBI" id="CHEBI:90356"/>
        <dbReference type="EC" id="1.14.14.21"/>
    </reaction>
</comment>
<dbReference type="SUPFAM" id="SSF56645">
    <property type="entry name" value="Acyl-CoA dehydrogenase NM domain-like"/>
    <property type="match status" value="1"/>
</dbReference>
<keyword evidence="5" id="KW-0560">Oxidoreductase</keyword>
<dbReference type="Pfam" id="PF08028">
    <property type="entry name" value="Acyl-CoA_dh_2"/>
    <property type="match status" value="1"/>
</dbReference>
<comment type="caution">
    <text evidence="16">The sequence shown here is derived from an EMBL/GenBank/DDBJ whole genome shotgun (WGS) entry which is preliminary data.</text>
</comment>
<dbReference type="RefSeq" id="WP_203747583.1">
    <property type="nucleotide sequence ID" value="NZ_BONK01000001.1"/>
</dbReference>
<name>A0A919NZN6_9CELL</name>
<evidence type="ECO:0000256" key="7">
    <source>
        <dbReference type="ARBA" id="ARBA00034307"/>
    </source>
</evidence>